<dbReference type="PANTHER" id="PTHR41521">
    <property type="match status" value="1"/>
</dbReference>
<dbReference type="RefSeq" id="WP_124905901.1">
    <property type="nucleotide sequence ID" value="NZ_CABVPN010000052.1"/>
</dbReference>
<feature type="chain" id="PRO_5026892817" description="DUF1330 domain-containing protein" evidence="1">
    <location>
        <begin position="27"/>
        <end position="136"/>
    </location>
</feature>
<proteinExistence type="predicted"/>
<evidence type="ECO:0000313" key="4">
    <source>
        <dbReference type="Proteomes" id="UP000494125"/>
    </source>
</evidence>
<protein>
    <recommendedName>
        <fullName evidence="2">DUF1330 domain-containing protein</fullName>
    </recommendedName>
</protein>
<dbReference type="EMBL" id="CABVPN010000052">
    <property type="protein sequence ID" value="VWC28484.1"/>
    <property type="molecule type" value="Genomic_DNA"/>
</dbReference>
<dbReference type="SUPFAM" id="SSF54909">
    <property type="entry name" value="Dimeric alpha+beta barrel"/>
    <property type="match status" value="1"/>
</dbReference>
<evidence type="ECO:0000259" key="2">
    <source>
        <dbReference type="Pfam" id="PF07045"/>
    </source>
</evidence>
<keyword evidence="4" id="KW-1185">Reference proteome</keyword>
<evidence type="ECO:0000313" key="3">
    <source>
        <dbReference type="EMBL" id="VWC28484.1"/>
    </source>
</evidence>
<dbReference type="Proteomes" id="UP000494125">
    <property type="component" value="Unassembled WGS sequence"/>
</dbReference>
<dbReference type="Pfam" id="PF07045">
    <property type="entry name" value="DUF1330"/>
    <property type="match status" value="1"/>
</dbReference>
<dbReference type="InterPro" id="IPR010753">
    <property type="entry name" value="DUF1330"/>
</dbReference>
<accession>A0A6P2R9M4</accession>
<keyword evidence="1" id="KW-0732">Signal</keyword>
<feature type="domain" description="DUF1330" evidence="2">
    <location>
        <begin position="41"/>
        <end position="134"/>
    </location>
</feature>
<name>A0A6P2R9M4_9BURK</name>
<evidence type="ECO:0000256" key="1">
    <source>
        <dbReference type="SAM" id="SignalP"/>
    </source>
</evidence>
<reference evidence="3 4" key="1">
    <citation type="submission" date="2019-09" db="EMBL/GenBank/DDBJ databases">
        <authorList>
            <person name="Depoorter E."/>
        </authorList>
    </citation>
    <scope>NUCLEOTIDE SEQUENCE [LARGE SCALE GENOMIC DNA]</scope>
    <source>
        <strain evidence="3">LMG 24065</strain>
    </source>
</reference>
<sequence length="136" mass="15160">MKRKHALLAAIGATATLTMSALAAHAQTPTSQSPLTHGKTPAYYIADFELTDPEGIKPYRDQVDATFKRYSGRYIVRAGHVDGLEGNPPNHRLIIIEFDSIDLARAWYNSPEYARIRPFRQHSGHTNAYIVDGLPQ</sequence>
<dbReference type="AlphaFoldDB" id="A0A6P2R9M4"/>
<dbReference type="Gene3D" id="3.30.70.100">
    <property type="match status" value="1"/>
</dbReference>
<gene>
    <name evidence="3" type="ORF">BDI24065_06249</name>
</gene>
<dbReference type="PANTHER" id="PTHR41521:SF4">
    <property type="entry name" value="BLR0684 PROTEIN"/>
    <property type="match status" value="1"/>
</dbReference>
<dbReference type="GeneID" id="93031345"/>
<organism evidence="3 4">
    <name type="scientific">Burkholderia diffusa</name>
    <dbReference type="NCBI Taxonomy" id="488732"/>
    <lineage>
        <taxon>Bacteria</taxon>
        <taxon>Pseudomonadati</taxon>
        <taxon>Pseudomonadota</taxon>
        <taxon>Betaproteobacteria</taxon>
        <taxon>Burkholderiales</taxon>
        <taxon>Burkholderiaceae</taxon>
        <taxon>Burkholderia</taxon>
        <taxon>Burkholderia cepacia complex</taxon>
    </lineage>
</organism>
<dbReference type="InterPro" id="IPR011008">
    <property type="entry name" value="Dimeric_a/b-barrel"/>
</dbReference>
<feature type="signal peptide" evidence="1">
    <location>
        <begin position="1"/>
        <end position="26"/>
    </location>
</feature>